<evidence type="ECO:0000256" key="3">
    <source>
        <dbReference type="ARBA" id="ARBA00043952"/>
    </source>
</evidence>
<sequence>MATIRSIKSLTLDLPPSCIEFWPEKPSYAVIGTYNLQESVSSQDTGAEQVLDETATEEPQKRNGSLVLVCIDGDDVTIVDTHQTESAILDLHFWPLRSPGITFSSATFLAATSTGSLEYYRIVLDSSSTPKYSISHLETIQVFAKDDVVTSFAIHPVKDFCILCTLQTGEVHLYDFRPESRTGPNNEVKEIQKHKFDAWTAAFGQSGLTTYTGGDDCALKRGRLPANPYALFDQDADLDELSQWSDNKIHTAGVTAILPLILMADVDLDLIVTGSYDDHIRLLGTSGAGHRSVLAELKLGGGVWRLKLLDRTFPQTITILASCMHAGTRIVKLIKDGDNWRFEVVAKFEEHKSMNYATDCQPDTISWDKRTFLSTSFYDKLLCLWRH</sequence>
<reference evidence="4" key="1">
    <citation type="journal article" date="2020" name="Stud. Mycol.">
        <title>101 Dothideomycetes genomes: a test case for predicting lifestyles and emergence of pathogens.</title>
        <authorList>
            <person name="Haridas S."/>
            <person name="Albert R."/>
            <person name="Binder M."/>
            <person name="Bloem J."/>
            <person name="Labutti K."/>
            <person name="Salamov A."/>
            <person name="Andreopoulos B."/>
            <person name="Baker S."/>
            <person name="Barry K."/>
            <person name="Bills G."/>
            <person name="Bluhm B."/>
            <person name="Cannon C."/>
            <person name="Castanera R."/>
            <person name="Culley D."/>
            <person name="Daum C."/>
            <person name="Ezra D."/>
            <person name="Gonzalez J."/>
            <person name="Henrissat B."/>
            <person name="Kuo A."/>
            <person name="Liang C."/>
            <person name="Lipzen A."/>
            <person name="Lutzoni F."/>
            <person name="Magnuson J."/>
            <person name="Mondo S."/>
            <person name="Nolan M."/>
            <person name="Ohm R."/>
            <person name="Pangilinan J."/>
            <person name="Park H.-J."/>
            <person name="Ramirez L."/>
            <person name="Alfaro M."/>
            <person name="Sun H."/>
            <person name="Tritt A."/>
            <person name="Yoshinaga Y."/>
            <person name="Zwiers L.-H."/>
            <person name="Turgeon B."/>
            <person name="Goodwin S."/>
            <person name="Spatafora J."/>
            <person name="Crous P."/>
            <person name="Grigoriev I."/>
        </authorList>
    </citation>
    <scope>NUCLEOTIDE SEQUENCE</scope>
    <source>
        <strain evidence="4">CBS 627.86</strain>
    </source>
</reference>
<comment type="pathway">
    <text evidence="3">Protein modification.</text>
</comment>
<organism evidence="4 5">
    <name type="scientific">Lophiotrema nucula</name>
    <dbReference type="NCBI Taxonomy" id="690887"/>
    <lineage>
        <taxon>Eukaryota</taxon>
        <taxon>Fungi</taxon>
        <taxon>Dikarya</taxon>
        <taxon>Ascomycota</taxon>
        <taxon>Pezizomycotina</taxon>
        <taxon>Dothideomycetes</taxon>
        <taxon>Pleosporomycetidae</taxon>
        <taxon>Pleosporales</taxon>
        <taxon>Lophiotremataceae</taxon>
        <taxon>Lophiotrema</taxon>
    </lineage>
</organism>
<evidence type="ECO:0000313" key="5">
    <source>
        <dbReference type="Proteomes" id="UP000799770"/>
    </source>
</evidence>
<name>A0A6A5YWK6_9PLEO</name>
<keyword evidence="1" id="KW-0853">WD repeat</keyword>
<proteinExistence type="predicted"/>
<dbReference type="PANTHER" id="PTHR46042">
    <property type="entry name" value="DIPHTHINE METHYLTRANSFERASE"/>
    <property type="match status" value="1"/>
</dbReference>
<evidence type="ECO:0000256" key="2">
    <source>
        <dbReference type="ARBA" id="ARBA00022737"/>
    </source>
</evidence>
<gene>
    <name evidence="4" type="ORF">BDV96DRAFT_499462</name>
</gene>
<dbReference type="Gene3D" id="2.130.10.10">
    <property type="entry name" value="YVTN repeat-like/Quinoprotein amine dehydrogenase"/>
    <property type="match status" value="1"/>
</dbReference>
<dbReference type="AlphaFoldDB" id="A0A6A5YWK6"/>
<dbReference type="GO" id="GO:0061685">
    <property type="term" value="F:diphthine methylesterase activity"/>
    <property type="evidence" value="ECO:0007669"/>
    <property type="project" value="TreeGrafter"/>
</dbReference>
<dbReference type="GO" id="GO:0017183">
    <property type="term" value="P:protein histidyl modification to diphthamide"/>
    <property type="evidence" value="ECO:0007669"/>
    <property type="project" value="TreeGrafter"/>
</dbReference>
<dbReference type="Proteomes" id="UP000799770">
    <property type="component" value="Unassembled WGS sequence"/>
</dbReference>
<keyword evidence="2" id="KW-0677">Repeat</keyword>
<accession>A0A6A5YWK6</accession>
<dbReference type="OrthoDB" id="1930760at2759"/>
<keyword evidence="5" id="KW-1185">Reference proteome</keyword>
<dbReference type="PANTHER" id="PTHR46042:SF1">
    <property type="entry name" value="DIPHTHINE METHYLTRANSFERASE"/>
    <property type="match status" value="1"/>
</dbReference>
<dbReference type="SUPFAM" id="SSF101908">
    <property type="entry name" value="Putative isomerase YbhE"/>
    <property type="match status" value="1"/>
</dbReference>
<protein>
    <recommendedName>
        <fullName evidence="6">WD40-repeat-containing domain protein</fullName>
    </recommendedName>
</protein>
<evidence type="ECO:0008006" key="6">
    <source>
        <dbReference type="Google" id="ProtNLM"/>
    </source>
</evidence>
<evidence type="ECO:0000256" key="1">
    <source>
        <dbReference type="ARBA" id="ARBA00022574"/>
    </source>
</evidence>
<dbReference type="InterPro" id="IPR052415">
    <property type="entry name" value="Diphthine_MTase"/>
</dbReference>
<dbReference type="InterPro" id="IPR015943">
    <property type="entry name" value="WD40/YVTN_repeat-like_dom_sf"/>
</dbReference>
<evidence type="ECO:0000313" key="4">
    <source>
        <dbReference type="EMBL" id="KAF2111512.1"/>
    </source>
</evidence>
<dbReference type="GO" id="GO:0005737">
    <property type="term" value="C:cytoplasm"/>
    <property type="evidence" value="ECO:0007669"/>
    <property type="project" value="TreeGrafter"/>
</dbReference>
<dbReference type="EMBL" id="ML977334">
    <property type="protein sequence ID" value="KAF2111512.1"/>
    <property type="molecule type" value="Genomic_DNA"/>
</dbReference>